<dbReference type="GO" id="GO:0003677">
    <property type="term" value="F:DNA binding"/>
    <property type="evidence" value="ECO:0007669"/>
    <property type="project" value="InterPro"/>
</dbReference>
<dbReference type="InterPro" id="IPR008921">
    <property type="entry name" value="DNA_pol3_clamp-load_cplx_C"/>
</dbReference>
<dbReference type="Gene3D" id="1.10.8.60">
    <property type="match status" value="1"/>
</dbReference>
<dbReference type="PANTHER" id="PTHR13779:SF7">
    <property type="entry name" value="ATPASE WRNIP1"/>
    <property type="match status" value="1"/>
</dbReference>
<name>A0AAJ6CRS6_9CHLR</name>
<dbReference type="Gene3D" id="3.40.50.300">
    <property type="entry name" value="P-loop containing nucleotide triphosphate hydrolases"/>
    <property type="match status" value="1"/>
</dbReference>
<evidence type="ECO:0000256" key="5">
    <source>
        <dbReference type="ARBA" id="ARBA00022741"/>
    </source>
</evidence>
<dbReference type="SMART" id="SM00382">
    <property type="entry name" value="AAA"/>
    <property type="match status" value="1"/>
</dbReference>
<dbReference type="InterPro" id="IPR003593">
    <property type="entry name" value="AAA+_ATPase"/>
</dbReference>
<dbReference type="SUPFAM" id="SSF52540">
    <property type="entry name" value="P-loop containing nucleoside triphosphate hydrolases"/>
    <property type="match status" value="1"/>
</dbReference>
<dbReference type="GO" id="GO:0006261">
    <property type="term" value="P:DNA-templated DNA replication"/>
    <property type="evidence" value="ECO:0007669"/>
    <property type="project" value="TreeGrafter"/>
</dbReference>
<reference evidence="10" key="3">
    <citation type="submission" date="2023-06" db="EMBL/GenBank/DDBJ databases">
        <title>Pangenomics reveal diversification of enzyme families and niche specialization in globally abundant SAR202 bacteria.</title>
        <authorList>
            <person name="Saw J.H.W."/>
        </authorList>
    </citation>
    <scope>NUCLEOTIDE SEQUENCE [LARGE SCALE GENOMIC DNA]</scope>
    <source>
        <strain evidence="10">JH1073</strain>
    </source>
</reference>
<dbReference type="Gene3D" id="1.10.3710.10">
    <property type="entry name" value="DNA polymerase III clamp loader subunits, C-terminal domain"/>
    <property type="match status" value="1"/>
</dbReference>
<dbReference type="InterPro" id="IPR027417">
    <property type="entry name" value="P-loop_NTPase"/>
</dbReference>
<keyword evidence="6" id="KW-0067">ATP-binding</keyword>
<evidence type="ECO:0000313" key="11">
    <source>
        <dbReference type="Proteomes" id="UP001321249"/>
    </source>
</evidence>
<evidence type="ECO:0000259" key="7">
    <source>
        <dbReference type="SMART" id="SM00382"/>
    </source>
</evidence>
<dbReference type="SUPFAM" id="SSF48019">
    <property type="entry name" value="post-AAA+ oligomerization domain-like"/>
    <property type="match status" value="1"/>
</dbReference>
<evidence type="ECO:0000256" key="2">
    <source>
        <dbReference type="ARBA" id="ARBA00008959"/>
    </source>
</evidence>
<comment type="function">
    <text evidence="1">DNA-dependent ATPase that plays important roles in cellular responses to stalled DNA replication processes.</text>
</comment>
<dbReference type="Gene3D" id="1.20.272.10">
    <property type="match status" value="1"/>
</dbReference>
<evidence type="ECO:0000256" key="1">
    <source>
        <dbReference type="ARBA" id="ARBA00002393"/>
    </source>
</evidence>
<feature type="domain" description="AAA+ ATPase" evidence="7">
    <location>
        <begin position="51"/>
        <end position="172"/>
    </location>
</feature>
<dbReference type="AlphaFoldDB" id="A0AAJ6CRS6"/>
<dbReference type="FunFam" id="1.10.8.60:FF:000029">
    <property type="entry name" value="Replication-associated recombination protein A"/>
    <property type="match status" value="1"/>
</dbReference>
<dbReference type="GO" id="GO:0005524">
    <property type="term" value="F:ATP binding"/>
    <property type="evidence" value="ECO:0007669"/>
    <property type="project" value="UniProtKB-KW"/>
</dbReference>
<proteinExistence type="inferred from homology"/>
<gene>
    <name evidence="8" type="ORF">GKO46_01395</name>
    <name evidence="9" type="ORF">GKO48_07830</name>
</gene>
<organism evidence="9 10">
    <name type="scientific">Candidatus Lucifugimonas marina</name>
    <dbReference type="NCBI Taxonomy" id="3038979"/>
    <lineage>
        <taxon>Bacteria</taxon>
        <taxon>Bacillati</taxon>
        <taxon>Chloroflexota</taxon>
        <taxon>Dehalococcoidia</taxon>
        <taxon>SAR202 cluster</taxon>
        <taxon>Candidatus Lucifugimonadales</taxon>
        <taxon>Candidatus Lucifugimonadaceae</taxon>
        <taxon>Candidatus Lucifugimonas</taxon>
    </lineage>
</organism>
<keyword evidence="10" id="KW-1185">Reference proteome</keyword>
<dbReference type="EMBL" id="CP046147">
    <property type="protein sequence ID" value="WFG39531.1"/>
    <property type="molecule type" value="Genomic_DNA"/>
</dbReference>
<dbReference type="FunFam" id="1.10.3710.10:FF:000004">
    <property type="entry name" value="Putative ATPase, AAA family"/>
    <property type="match status" value="1"/>
</dbReference>
<evidence type="ECO:0000256" key="3">
    <source>
        <dbReference type="ARBA" id="ARBA00020776"/>
    </source>
</evidence>
<evidence type="ECO:0000256" key="4">
    <source>
        <dbReference type="ARBA" id="ARBA00022705"/>
    </source>
</evidence>
<comment type="similarity">
    <text evidence="2">Belongs to the AAA ATPase family. RarA/MGS1/WRNIP1 subfamily.</text>
</comment>
<reference evidence="9" key="2">
    <citation type="journal article" date="2023" name="Nat. Commun.">
        <title>Cultivation of marine bacteria of the SAR202 clade.</title>
        <authorList>
            <person name="Lim Y."/>
            <person name="Seo J.H."/>
            <person name="Giovannoni S.J."/>
            <person name="Kang I."/>
            <person name="Cho J.C."/>
        </authorList>
    </citation>
    <scope>NUCLEOTIDE SEQUENCE</scope>
    <source>
        <strain evidence="9">JH1073</strain>
    </source>
</reference>
<dbReference type="GO" id="GO:0017116">
    <property type="term" value="F:single-stranded DNA helicase activity"/>
    <property type="evidence" value="ECO:0007669"/>
    <property type="project" value="TreeGrafter"/>
</dbReference>
<dbReference type="GO" id="GO:0006310">
    <property type="term" value="P:DNA recombination"/>
    <property type="evidence" value="ECO:0007669"/>
    <property type="project" value="InterPro"/>
</dbReference>
<keyword evidence="4" id="KW-0235">DNA replication</keyword>
<dbReference type="InterPro" id="IPR021886">
    <property type="entry name" value="MgsA_C"/>
</dbReference>
<dbReference type="RefSeq" id="WP_342823325.1">
    <property type="nucleotide sequence ID" value="NZ_CP046146.1"/>
</dbReference>
<evidence type="ECO:0000256" key="6">
    <source>
        <dbReference type="ARBA" id="ARBA00022840"/>
    </source>
</evidence>
<dbReference type="GO" id="GO:0008047">
    <property type="term" value="F:enzyme activator activity"/>
    <property type="evidence" value="ECO:0007669"/>
    <property type="project" value="TreeGrafter"/>
</dbReference>
<dbReference type="Proteomes" id="UP001321249">
    <property type="component" value="Unassembled WGS sequence"/>
</dbReference>
<evidence type="ECO:0000313" key="9">
    <source>
        <dbReference type="EMBL" id="WFG39531.1"/>
    </source>
</evidence>
<dbReference type="Pfam" id="PF12002">
    <property type="entry name" value="MgsA_C"/>
    <property type="match status" value="1"/>
</dbReference>
<dbReference type="EMBL" id="WMBE01000001">
    <property type="protein sequence ID" value="MDG0865728.1"/>
    <property type="molecule type" value="Genomic_DNA"/>
</dbReference>
<dbReference type="FunFam" id="1.20.272.10:FF:000001">
    <property type="entry name" value="Putative AAA family ATPase"/>
    <property type="match status" value="1"/>
</dbReference>
<dbReference type="GO" id="GO:0009378">
    <property type="term" value="F:four-way junction helicase activity"/>
    <property type="evidence" value="ECO:0007669"/>
    <property type="project" value="InterPro"/>
</dbReference>
<dbReference type="InterPro" id="IPR008824">
    <property type="entry name" value="RuvB-like_N"/>
</dbReference>
<dbReference type="Proteomes" id="UP001219901">
    <property type="component" value="Chromosome"/>
</dbReference>
<evidence type="ECO:0000313" key="10">
    <source>
        <dbReference type="Proteomes" id="UP001219901"/>
    </source>
</evidence>
<dbReference type="Pfam" id="PF05496">
    <property type="entry name" value="RuvB_N"/>
    <property type="match status" value="1"/>
</dbReference>
<dbReference type="Pfam" id="PF16193">
    <property type="entry name" value="AAA_assoc_2"/>
    <property type="match status" value="1"/>
</dbReference>
<evidence type="ECO:0000313" key="8">
    <source>
        <dbReference type="EMBL" id="MDG0865728.1"/>
    </source>
</evidence>
<dbReference type="CDD" id="cd18139">
    <property type="entry name" value="HLD_clamp_RarA"/>
    <property type="match status" value="1"/>
</dbReference>
<keyword evidence="5" id="KW-0547">Nucleotide-binding</keyword>
<protein>
    <recommendedName>
        <fullName evidence="3">Replication-associated recombination protein A</fullName>
    </recommendedName>
</protein>
<dbReference type="FunFam" id="3.40.50.300:FF:000137">
    <property type="entry name" value="Replication-associated recombination protein A"/>
    <property type="match status" value="1"/>
</dbReference>
<sequence>MTLFDHRKQEIQDRIAPLATRMRPQNLDEYVGQKHILTPGKVLRRAIDEDRLPSMILWGPPGCGKTTLARLIAGDTNSHFEQLSAVTSGVKDVRAVMALAGERLGQTGRRTILFIDEIHRFSKSQQDALLPHVEDGTVTLVGATTENPSFEVISPLLSRTRVYSLEPLKDEDISEIVERAITDQDHGLGRDGVSLSEDAMHFLLRVANGDARSALNALELAVESTERDKSGNISVEVQTMEESVQRQSRYDRLGDMHYDTISAFIKTIRASDPDAALYYLARMIDAGEDPVFIARRLVISAAEDIGLANPNGLAVAMAAQQAVSFVGMPEGRIPLAEATIYLATAPKSNSAYKAIDKALELVRGSRDEPVPQHLRNAPTRLMKELGYGKGYEYAHDQPGHFSQTDNLPEAIKNERFYEPGDLGSEQAIRDRLMHWWGERYGTPTDD</sequence>
<dbReference type="InterPro" id="IPR051314">
    <property type="entry name" value="AAA_ATPase_RarA/MGS1/WRNIP1"/>
</dbReference>
<dbReference type="CDD" id="cd00009">
    <property type="entry name" value="AAA"/>
    <property type="match status" value="1"/>
</dbReference>
<reference evidence="10 11" key="1">
    <citation type="submission" date="2019-11" db="EMBL/GenBank/DDBJ databases">
        <authorList>
            <person name="Cho J.-C."/>
        </authorList>
    </citation>
    <scope>NUCLEOTIDE SEQUENCE [LARGE SCALE GENOMIC DNA]</scope>
    <source>
        <strain evidence="9 10">JH1073</strain>
        <strain evidence="8 11">JH702</strain>
    </source>
</reference>
<accession>A0AAJ6CRS6</accession>
<dbReference type="InterPro" id="IPR032423">
    <property type="entry name" value="AAA_assoc_2"/>
</dbReference>
<dbReference type="PANTHER" id="PTHR13779">
    <property type="entry name" value="WERNER HELICASE-INTERACTING PROTEIN 1 FAMILY MEMBER"/>
    <property type="match status" value="1"/>
</dbReference>
<dbReference type="GO" id="GO:0000731">
    <property type="term" value="P:DNA synthesis involved in DNA repair"/>
    <property type="evidence" value="ECO:0007669"/>
    <property type="project" value="TreeGrafter"/>
</dbReference>